<gene>
    <name evidence="1" type="ORF">PQ477_15625</name>
</gene>
<sequence length="86" mass="9991">MENVIQFMQSLFDDMDDIHWHIVGMADYEEVEEDGLFYAKVKDYGEYEKQDKIYIQQTTGYSGDDYSGTIIKPITDSKALVVQFSC</sequence>
<proteinExistence type="predicted"/>
<organism evidence="1 2">
    <name type="scientific">Shouchella hunanensis</name>
    <dbReference type="NCBI Taxonomy" id="766894"/>
    <lineage>
        <taxon>Bacteria</taxon>
        <taxon>Bacillati</taxon>
        <taxon>Bacillota</taxon>
        <taxon>Bacilli</taxon>
        <taxon>Bacillales</taxon>
        <taxon>Bacillaceae</taxon>
        <taxon>Shouchella</taxon>
    </lineage>
</organism>
<dbReference type="EMBL" id="CP117834">
    <property type="protein sequence ID" value="WDF02916.1"/>
    <property type="molecule type" value="Genomic_DNA"/>
</dbReference>
<name>A0ABY7W2W1_9BACI</name>
<evidence type="ECO:0000313" key="1">
    <source>
        <dbReference type="EMBL" id="WDF02916.1"/>
    </source>
</evidence>
<protein>
    <submittedName>
        <fullName evidence="1">Uncharacterized protein</fullName>
    </submittedName>
</protein>
<reference evidence="1 2" key="1">
    <citation type="submission" date="2023-02" db="EMBL/GenBank/DDBJ databases">
        <authorList>
            <person name="Liu G."/>
        </authorList>
    </citation>
    <scope>NUCLEOTIDE SEQUENCE [LARGE SCALE GENOMIC DNA]</scope>
    <source>
        <strain evidence="1 2">DSM 23008</strain>
    </source>
</reference>
<keyword evidence="2" id="KW-1185">Reference proteome</keyword>
<accession>A0ABY7W2W1</accession>
<dbReference type="RefSeq" id="WP_274272424.1">
    <property type="nucleotide sequence ID" value="NZ_CP117834.1"/>
</dbReference>
<evidence type="ECO:0000313" key="2">
    <source>
        <dbReference type="Proteomes" id="UP001215143"/>
    </source>
</evidence>
<dbReference type="Proteomes" id="UP001215143">
    <property type="component" value="Chromosome"/>
</dbReference>